<gene>
    <name evidence="2" type="ORF">HCJ96_14975</name>
</gene>
<reference evidence="2 3" key="1">
    <citation type="submission" date="2020-03" db="EMBL/GenBank/DDBJ databases">
        <title>Alteromonas ponticola sp. nov., isolated from seawater.</title>
        <authorList>
            <person name="Yoon J.-H."/>
            <person name="Kim Y.-O."/>
        </authorList>
    </citation>
    <scope>NUCLEOTIDE SEQUENCE [LARGE SCALE GENOMIC DNA]</scope>
    <source>
        <strain evidence="2 3">MYP5</strain>
    </source>
</reference>
<keyword evidence="3" id="KW-1185">Reference proteome</keyword>
<dbReference type="PRINTS" id="PR00111">
    <property type="entry name" value="ABHYDROLASE"/>
</dbReference>
<evidence type="ECO:0000313" key="3">
    <source>
        <dbReference type="Proteomes" id="UP000709336"/>
    </source>
</evidence>
<protein>
    <submittedName>
        <fullName evidence="2">Alpha/beta hydrolase</fullName>
    </submittedName>
</protein>
<dbReference type="Gene3D" id="3.40.50.1820">
    <property type="entry name" value="alpha/beta hydrolase"/>
    <property type="match status" value="1"/>
</dbReference>
<dbReference type="InterPro" id="IPR050266">
    <property type="entry name" value="AB_hydrolase_sf"/>
</dbReference>
<dbReference type="Proteomes" id="UP000709336">
    <property type="component" value="Unassembled WGS sequence"/>
</dbReference>
<organism evidence="2 3">
    <name type="scientific">Alteromonas ponticola</name>
    <dbReference type="NCBI Taxonomy" id="2720613"/>
    <lineage>
        <taxon>Bacteria</taxon>
        <taxon>Pseudomonadati</taxon>
        <taxon>Pseudomonadota</taxon>
        <taxon>Gammaproteobacteria</taxon>
        <taxon>Alteromonadales</taxon>
        <taxon>Alteromonadaceae</taxon>
        <taxon>Alteromonas/Salinimonas group</taxon>
        <taxon>Alteromonas</taxon>
    </lineage>
</organism>
<feature type="domain" description="AB hydrolase-1" evidence="1">
    <location>
        <begin position="25"/>
        <end position="264"/>
    </location>
</feature>
<dbReference type="PRINTS" id="PR00412">
    <property type="entry name" value="EPOXHYDRLASE"/>
</dbReference>
<dbReference type="InterPro" id="IPR000073">
    <property type="entry name" value="AB_hydrolase_1"/>
</dbReference>
<dbReference type="Pfam" id="PF00561">
    <property type="entry name" value="Abhydrolase_1"/>
    <property type="match status" value="1"/>
</dbReference>
<comment type="caution">
    <text evidence="2">The sequence shown here is derived from an EMBL/GenBank/DDBJ whole genome shotgun (WGS) entry which is preliminary data.</text>
</comment>
<evidence type="ECO:0000259" key="1">
    <source>
        <dbReference type="Pfam" id="PF00561"/>
    </source>
</evidence>
<dbReference type="PANTHER" id="PTHR43798:SF33">
    <property type="entry name" value="HYDROLASE, PUTATIVE (AFU_ORTHOLOGUE AFUA_2G14860)-RELATED"/>
    <property type="match status" value="1"/>
</dbReference>
<dbReference type="RefSeq" id="WP_169211893.1">
    <property type="nucleotide sequence ID" value="NZ_JAATNW010000008.1"/>
</dbReference>
<dbReference type="InterPro" id="IPR000639">
    <property type="entry name" value="Epox_hydrolase-like"/>
</dbReference>
<accession>A0ABX1R783</accession>
<sequence length="279" mass="31402">MFETEFHAGPVMLAGLDNKGTGRTIIGLHGYLDNAASLSPLAPFLSEYRFIALDLAGHGYSSHRPHGAHYNQIDYIQDLHALLTDNEFDQIILLGHSLGGIIATIYAALFPDKIDAVISIDACGPLTMAEETTTAQLRESVLSRYEKTRNRLRVVDLDKAVDARCKLTDISSEHARLIIERNLTQDASGHYFWASDPKLRTKSSLRMTEKQAENLMRNIQCPVWFAAATSSFKALPRMYENRRNWFCQSQLEEFSGGHHIHMEQPEAVAEGIKRFVQQL</sequence>
<evidence type="ECO:0000313" key="2">
    <source>
        <dbReference type="EMBL" id="NMH61332.1"/>
    </source>
</evidence>
<proteinExistence type="predicted"/>
<dbReference type="EMBL" id="JAATNW010000008">
    <property type="protein sequence ID" value="NMH61332.1"/>
    <property type="molecule type" value="Genomic_DNA"/>
</dbReference>
<name>A0ABX1R783_9ALTE</name>
<dbReference type="SUPFAM" id="SSF53474">
    <property type="entry name" value="alpha/beta-Hydrolases"/>
    <property type="match status" value="1"/>
</dbReference>
<dbReference type="GO" id="GO:0016787">
    <property type="term" value="F:hydrolase activity"/>
    <property type="evidence" value="ECO:0007669"/>
    <property type="project" value="UniProtKB-KW"/>
</dbReference>
<dbReference type="InterPro" id="IPR029058">
    <property type="entry name" value="AB_hydrolase_fold"/>
</dbReference>
<keyword evidence="2" id="KW-0378">Hydrolase</keyword>
<dbReference type="PANTHER" id="PTHR43798">
    <property type="entry name" value="MONOACYLGLYCEROL LIPASE"/>
    <property type="match status" value="1"/>
</dbReference>